<evidence type="ECO:0000313" key="1">
    <source>
        <dbReference type="EMBL" id="CAG9559381.1"/>
    </source>
</evidence>
<sequence length="94" mass="11188">MHWAACGLYGCGLILYLATRYYYENEFKNANIDRDFDVCFRRGQYIKEEISDKSNITRSLLHMQDGRQTSRLANHIVHEQAERYRPTRIQRTIG</sequence>
<protein>
    <submittedName>
        <fullName evidence="1">(African queen) hypothetical protein</fullName>
    </submittedName>
</protein>
<dbReference type="Proteomes" id="UP000789524">
    <property type="component" value="Unassembled WGS sequence"/>
</dbReference>
<accession>A0A8J2QD54</accession>
<dbReference type="EMBL" id="CAKASE010000043">
    <property type="protein sequence ID" value="CAG9559381.1"/>
    <property type="molecule type" value="Genomic_DNA"/>
</dbReference>
<comment type="caution">
    <text evidence="1">The sequence shown here is derived from an EMBL/GenBank/DDBJ whole genome shotgun (WGS) entry which is preliminary data.</text>
</comment>
<organism evidence="1 2">
    <name type="scientific">Danaus chrysippus</name>
    <name type="common">African queen</name>
    <dbReference type="NCBI Taxonomy" id="151541"/>
    <lineage>
        <taxon>Eukaryota</taxon>
        <taxon>Metazoa</taxon>
        <taxon>Ecdysozoa</taxon>
        <taxon>Arthropoda</taxon>
        <taxon>Hexapoda</taxon>
        <taxon>Insecta</taxon>
        <taxon>Pterygota</taxon>
        <taxon>Neoptera</taxon>
        <taxon>Endopterygota</taxon>
        <taxon>Lepidoptera</taxon>
        <taxon>Glossata</taxon>
        <taxon>Ditrysia</taxon>
        <taxon>Papilionoidea</taxon>
        <taxon>Nymphalidae</taxon>
        <taxon>Danainae</taxon>
        <taxon>Danaini</taxon>
        <taxon>Danaina</taxon>
        <taxon>Danaus</taxon>
        <taxon>Anosia</taxon>
    </lineage>
</organism>
<dbReference type="AlphaFoldDB" id="A0A8J2QD54"/>
<gene>
    <name evidence="1" type="ORF">DCHRY22_LOCUS1252</name>
</gene>
<proteinExistence type="predicted"/>
<evidence type="ECO:0000313" key="2">
    <source>
        <dbReference type="Proteomes" id="UP000789524"/>
    </source>
</evidence>
<keyword evidence="2" id="KW-1185">Reference proteome</keyword>
<name>A0A8J2QD54_9NEOP</name>
<reference evidence="1" key="1">
    <citation type="submission" date="2021-09" db="EMBL/GenBank/DDBJ databases">
        <authorList>
            <person name="Martin H S."/>
        </authorList>
    </citation>
    <scope>NUCLEOTIDE SEQUENCE</scope>
</reference>